<evidence type="ECO:0000313" key="5">
    <source>
        <dbReference type="Proteomes" id="UP000005408"/>
    </source>
</evidence>
<dbReference type="InterPro" id="IPR000742">
    <property type="entry name" value="EGF"/>
</dbReference>
<keyword evidence="2" id="KW-0732">Signal</keyword>
<dbReference type="EnsemblMetazoa" id="G9296.1">
    <property type="protein sequence ID" value="G9296.1:cds"/>
    <property type="gene ID" value="G9296"/>
</dbReference>
<dbReference type="Gene3D" id="2.170.300.10">
    <property type="entry name" value="Tie2 ligand-binding domain superfamily"/>
    <property type="match status" value="1"/>
</dbReference>
<feature type="domain" description="EGF-like" evidence="3">
    <location>
        <begin position="173"/>
        <end position="206"/>
    </location>
</feature>
<dbReference type="InterPro" id="IPR009030">
    <property type="entry name" value="Growth_fac_rcpt_cys_sf"/>
</dbReference>
<evidence type="ECO:0000256" key="2">
    <source>
        <dbReference type="SAM" id="SignalP"/>
    </source>
</evidence>
<organism evidence="4 5">
    <name type="scientific">Magallana gigas</name>
    <name type="common">Pacific oyster</name>
    <name type="synonym">Crassostrea gigas</name>
    <dbReference type="NCBI Taxonomy" id="29159"/>
    <lineage>
        <taxon>Eukaryota</taxon>
        <taxon>Metazoa</taxon>
        <taxon>Spiralia</taxon>
        <taxon>Lophotrochozoa</taxon>
        <taxon>Mollusca</taxon>
        <taxon>Bivalvia</taxon>
        <taxon>Autobranchia</taxon>
        <taxon>Pteriomorphia</taxon>
        <taxon>Ostreida</taxon>
        <taxon>Ostreoidea</taxon>
        <taxon>Ostreidae</taxon>
        <taxon>Magallana</taxon>
    </lineage>
</organism>
<feature type="domain" description="EGF-like" evidence="3">
    <location>
        <begin position="82"/>
        <end position="116"/>
    </location>
</feature>
<feature type="chain" id="PRO_5036467011" description="EGF-like domain-containing protein" evidence="2">
    <location>
        <begin position="19"/>
        <end position="257"/>
    </location>
</feature>
<dbReference type="Gene3D" id="2.60.120.260">
    <property type="entry name" value="Galactose-binding domain-like"/>
    <property type="match status" value="1"/>
</dbReference>
<feature type="signal peptide" evidence="2">
    <location>
        <begin position="1"/>
        <end position="18"/>
    </location>
</feature>
<dbReference type="Proteomes" id="UP000005408">
    <property type="component" value="Unassembled WGS sequence"/>
</dbReference>
<reference evidence="4" key="1">
    <citation type="submission" date="2022-08" db="UniProtKB">
        <authorList>
            <consortium name="EnsemblMetazoa"/>
        </authorList>
    </citation>
    <scope>IDENTIFICATION</scope>
    <source>
        <strain evidence="4">05x7-T-G4-1.051#20</strain>
    </source>
</reference>
<protein>
    <recommendedName>
        <fullName evidence="3">EGF-like domain-containing protein</fullName>
    </recommendedName>
</protein>
<dbReference type="SMART" id="SM00181">
    <property type="entry name" value="EGF"/>
    <property type="match status" value="4"/>
</dbReference>
<accession>A0A8W8P5L3</accession>
<dbReference type="InterPro" id="IPR042635">
    <property type="entry name" value="MEGF10/SREC1/2-like"/>
</dbReference>
<name>A0A8W8P5L3_MAGGI</name>
<dbReference type="PANTHER" id="PTHR24043">
    <property type="entry name" value="SCAVENGER RECEPTOR CLASS F"/>
    <property type="match status" value="1"/>
</dbReference>
<dbReference type="GO" id="GO:0005044">
    <property type="term" value="F:scavenger receptor activity"/>
    <property type="evidence" value="ECO:0007669"/>
    <property type="project" value="InterPro"/>
</dbReference>
<keyword evidence="5" id="KW-1185">Reference proteome</keyword>
<dbReference type="AlphaFoldDB" id="A0A8W8P5L3"/>
<evidence type="ECO:0000256" key="1">
    <source>
        <dbReference type="ARBA" id="ARBA00022536"/>
    </source>
</evidence>
<evidence type="ECO:0000313" key="4">
    <source>
        <dbReference type="EnsemblMetazoa" id="G9296.1:cds"/>
    </source>
</evidence>
<feature type="domain" description="EGF-like" evidence="3">
    <location>
        <begin position="217"/>
        <end position="252"/>
    </location>
</feature>
<dbReference type="PANTHER" id="PTHR24043:SF8">
    <property type="entry name" value="EGF-LIKE DOMAIN-CONTAINING PROTEIN"/>
    <property type="match status" value="1"/>
</dbReference>
<dbReference type="SUPFAM" id="SSF57184">
    <property type="entry name" value="Growth factor receptor domain"/>
    <property type="match status" value="1"/>
</dbReference>
<proteinExistence type="predicted"/>
<feature type="domain" description="EGF-like" evidence="3">
    <location>
        <begin position="127"/>
        <end position="162"/>
    </location>
</feature>
<keyword evidence="1" id="KW-0245">EGF-like domain</keyword>
<sequence>MRTLWLIFLNYGFYIVKTYENLALNKPAWQRYPYHFGHWGAERAVDGRTHPPYPAGYSHSAHNELCELEVYGCPIPGYYGENCSFSCPLKCQEGHCNIIDGTCLGCVDGYQGQFCNNECSIGTYGLECGNLCGNCSNGNRCNHVNGSCPNGCDEGFFGDKCNKACLLGWYGQNCTNKCHQNCLSCNRFNGDCKFGCKPGWKGINCEKACDGHMYGINCTEKCGSCLNVEQCHHINGTCMNGCDRGFHGSYCIEGYSL</sequence>
<evidence type="ECO:0000259" key="3">
    <source>
        <dbReference type="SMART" id="SM00181"/>
    </source>
</evidence>